<feature type="domain" description="Peptidoglycan binding-like" evidence="1">
    <location>
        <begin position="191"/>
        <end position="216"/>
    </location>
</feature>
<dbReference type="Proteomes" id="UP000002247">
    <property type="component" value="Chromosome"/>
</dbReference>
<proteinExistence type="predicted"/>
<evidence type="ECO:0000259" key="1">
    <source>
        <dbReference type="Pfam" id="PF01471"/>
    </source>
</evidence>
<gene>
    <name evidence="2" type="ordered locus">Srot_2384</name>
</gene>
<dbReference type="Pfam" id="PF01471">
    <property type="entry name" value="PG_binding_1"/>
    <property type="match status" value="1"/>
</dbReference>
<evidence type="ECO:0000313" key="3">
    <source>
        <dbReference type="Proteomes" id="UP000002247"/>
    </source>
</evidence>
<dbReference type="OrthoDB" id="3809801at2"/>
<reference evidence="2 3" key="1">
    <citation type="journal article" date="2010" name="Stand. Genomic Sci.">
        <title>Complete genome sequence of Segniliparus rotundus type strain (CDC 1076).</title>
        <authorList>
            <person name="Sikorski J."/>
            <person name="Lapidus A."/>
            <person name="Copeland A."/>
            <person name="Misra M."/>
            <person name="Glavina Del Rio T."/>
            <person name="Nolan M."/>
            <person name="Lucas S."/>
            <person name="Chen F."/>
            <person name="Tice H."/>
            <person name="Cheng J.F."/>
            <person name="Jando M."/>
            <person name="Schneider S."/>
            <person name="Bruce D."/>
            <person name="Goodwin L."/>
            <person name="Pitluck S."/>
            <person name="Liolios K."/>
            <person name="Mikhailova N."/>
            <person name="Pati A."/>
            <person name="Ivanova N."/>
            <person name="Mavromatis K."/>
            <person name="Chen A."/>
            <person name="Palaniappan K."/>
            <person name="Chertkov O."/>
            <person name="Land M."/>
            <person name="Hauser L."/>
            <person name="Chang Y.J."/>
            <person name="Jeffries C.D."/>
            <person name="Brettin T."/>
            <person name="Detter J.C."/>
            <person name="Han C."/>
            <person name="Rohde M."/>
            <person name="Goker M."/>
            <person name="Bristow J."/>
            <person name="Eisen J.A."/>
            <person name="Markowitz V."/>
            <person name="Hugenholtz P."/>
            <person name="Kyrpides N.C."/>
            <person name="Klenk H.P."/>
        </authorList>
    </citation>
    <scope>NUCLEOTIDE SEQUENCE [LARGE SCALE GENOMIC DNA]</scope>
    <source>
        <strain evidence="3">ATCC BAA-972 / CDC 1076 / CIP 108378 / DSM 44985 / JCM 13578</strain>
    </source>
</reference>
<organism evidence="2 3">
    <name type="scientific">Segniliparus rotundus (strain ATCC BAA-972 / CDC 1076 / CIP 108378 / DSM 44985 / JCM 13578)</name>
    <dbReference type="NCBI Taxonomy" id="640132"/>
    <lineage>
        <taxon>Bacteria</taxon>
        <taxon>Bacillati</taxon>
        <taxon>Actinomycetota</taxon>
        <taxon>Actinomycetes</taxon>
        <taxon>Mycobacteriales</taxon>
        <taxon>Segniliparaceae</taxon>
        <taxon>Segniliparus</taxon>
    </lineage>
</organism>
<accession>D6ZAU2</accession>
<dbReference type="InterPro" id="IPR002477">
    <property type="entry name" value="Peptidoglycan-bd-like"/>
</dbReference>
<dbReference type="STRING" id="640132.Srot_2384"/>
<dbReference type="InterPro" id="IPR036365">
    <property type="entry name" value="PGBD-like_sf"/>
</dbReference>
<dbReference type="HOGENOM" id="CLU_888243_0_0_11"/>
<evidence type="ECO:0000313" key="2">
    <source>
        <dbReference type="EMBL" id="ADG98828.1"/>
    </source>
</evidence>
<dbReference type="Gene3D" id="1.10.101.10">
    <property type="entry name" value="PGBD-like superfamily/PGBD"/>
    <property type="match status" value="1"/>
</dbReference>
<dbReference type="InterPro" id="IPR036366">
    <property type="entry name" value="PGBDSf"/>
</dbReference>
<keyword evidence="3" id="KW-1185">Reference proteome</keyword>
<protein>
    <submittedName>
        <fullName evidence="2">Peptidoglycan-binding domain 1 protein</fullName>
    </submittedName>
</protein>
<dbReference type="KEGG" id="srt:Srot_2384"/>
<dbReference type="RefSeq" id="WP_013139278.1">
    <property type="nucleotide sequence ID" value="NC_014168.1"/>
</dbReference>
<sequence>MPVTRQRLLRLWVFAALRSGNPYVYGGSFAEDPRASTDCSGAVFSAAAILSGLDPHRRWGSTETLRLARLNNQPAPCGLVPAASKDAVPADAPLKVGVMHGEGGGAASHTACSFFLGGRRFDFESRGTPGVLLDSGARGWDDPIFTDFWFLPGPVLDDPSAWPLPPGVVYGPLEGTETQLSGRAGEPAAWTGALREFQRAAGGPETGVYDPATLRAAEEAQAATGQPVTGLVDEAVWRAARAAEHGPAPSDDGPPAVWADVSEWQGAALDDSCPHPVFCFRTNDGGHRDLKAIANARAAKAMLDAGRLRCVIA</sequence>
<dbReference type="AlphaFoldDB" id="D6ZAU2"/>
<dbReference type="eggNOG" id="COG3409">
    <property type="taxonomic scope" value="Bacteria"/>
</dbReference>
<dbReference type="SUPFAM" id="SSF47090">
    <property type="entry name" value="PGBD-like"/>
    <property type="match status" value="1"/>
</dbReference>
<name>D6ZAU2_SEGRD</name>
<dbReference type="EMBL" id="CP001958">
    <property type="protein sequence ID" value="ADG98828.1"/>
    <property type="molecule type" value="Genomic_DNA"/>
</dbReference>